<dbReference type="RefSeq" id="XP_017775950.1">
    <property type="nucleotide sequence ID" value="XM_017920461.1"/>
</dbReference>
<evidence type="ECO:0000313" key="5">
    <source>
        <dbReference type="Proteomes" id="UP000695000"/>
    </source>
</evidence>
<dbReference type="InterPro" id="IPR001611">
    <property type="entry name" value="Leu-rich_rpt"/>
</dbReference>
<feature type="signal peptide" evidence="4">
    <location>
        <begin position="1"/>
        <end position="18"/>
    </location>
</feature>
<dbReference type="Pfam" id="PF13855">
    <property type="entry name" value="LRR_8"/>
    <property type="match status" value="2"/>
</dbReference>
<gene>
    <name evidence="6" type="primary">LOC108562200</name>
</gene>
<evidence type="ECO:0000313" key="6">
    <source>
        <dbReference type="RefSeq" id="XP_017775950.1"/>
    </source>
</evidence>
<reference evidence="6" key="1">
    <citation type="submission" date="2025-08" db="UniProtKB">
        <authorList>
            <consortium name="RefSeq"/>
        </authorList>
    </citation>
    <scope>IDENTIFICATION</scope>
    <source>
        <tissue evidence="6">Whole Larva</tissue>
    </source>
</reference>
<dbReference type="SMART" id="SM00369">
    <property type="entry name" value="LRR_TYP"/>
    <property type="match status" value="6"/>
</dbReference>
<dbReference type="InterPro" id="IPR032675">
    <property type="entry name" value="LRR_dom_sf"/>
</dbReference>
<accession>A0ABM1MN00</accession>
<dbReference type="PANTHER" id="PTHR24369">
    <property type="entry name" value="ANTIGEN BSP, PUTATIVE-RELATED"/>
    <property type="match status" value="1"/>
</dbReference>
<evidence type="ECO:0000256" key="1">
    <source>
        <dbReference type="ARBA" id="ARBA00022614"/>
    </source>
</evidence>
<dbReference type="InterPro" id="IPR050541">
    <property type="entry name" value="LRR_TM_domain-containing"/>
</dbReference>
<sequence length="332" mass="38391">MFTKQLFWVALLVVSVNSQSVLKGIKASIKDGSGSRDIVINDLKDLAEAYELRIEDQRLPELTHDCLKNLDRLDTLVIKRCGLQNIHSDAFKSLTSLRILDLSRNKIENVDKVFIGLNVWRVNLSMNHLSLIGDDAFDNMPKLRVLELDNNRLTKINTNWFKGSPKVFRLQMDNNKITQIPKAAFKRMDTEAALDIWLMDNRIEKIHTMAFEGVKKLDTLWLTNNKISSITGEMFEDVVKIRSFYIDRNALRCIDDSALTHIAVEQFSIDRNPISCECLRVIKKWAKKSDVELSSASIGLGCLRDRIEELFEKQKQFYEDQLDRAERREDIK</sequence>
<keyword evidence="5" id="KW-1185">Reference proteome</keyword>
<protein>
    <submittedName>
        <fullName evidence="6">Chondroadherin-like</fullName>
    </submittedName>
</protein>
<dbReference type="PANTHER" id="PTHR24369:SF210">
    <property type="entry name" value="CHAOPTIN-RELATED"/>
    <property type="match status" value="1"/>
</dbReference>
<keyword evidence="1" id="KW-0433">Leucine-rich repeat</keyword>
<evidence type="ECO:0000256" key="4">
    <source>
        <dbReference type="SAM" id="SignalP"/>
    </source>
</evidence>
<evidence type="ECO:0000256" key="3">
    <source>
        <dbReference type="ARBA" id="ARBA00022737"/>
    </source>
</evidence>
<dbReference type="GeneID" id="108562200"/>
<feature type="chain" id="PRO_5046372100" evidence="4">
    <location>
        <begin position="19"/>
        <end position="332"/>
    </location>
</feature>
<keyword evidence="2 4" id="KW-0732">Signal</keyword>
<proteinExistence type="predicted"/>
<name>A0ABM1MN00_NICVS</name>
<dbReference type="Gene3D" id="3.80.10.10">
    <property type="entry name" value="Ribonuclease Inhibitor"/>
    <property type="match status" value="2"/>
</dbReference>
<organism evidence="5 6">
    <name type="scientific">Nicrophorus vespilloides</name>
    <name type="common">Boreal carrion beetle</name>
    <dbReference type="NCBI Taxonomy" id="110193"/>
    <lineage>
        <taxon>Eukaryota</taxon>
        <taxon>Metazoa</taxon>
        <taxon>Ecdysozoa</taxon>
        <taxon>Arthropoda</taxon>
        <taxon>Hexapoda</taxon>
        <taxon>Insecta</taxon>
        <taxon>Pterygota</taxon>
        <taxon>Neoptera</taxon>
        <taxon>Endopterygota</taxon>
        <taxon>Coleoptera</taxon>
        <taxon>Polyphaga</taxon>
        <taxon>Staphyliniformia</taxon>
        <taxon>Silphidae</taxon>
        <taxon>Nicrophorinae</taxon>
        <taxon>Nicrophorus</taxon>
    </lineage>
</organism>
<dbReference type="InterPro" id="IPR003591">
    <property type="entry name" value="Leu-rich_rpt_typical-subtyp"/>
</dbReference>
<dbReference type="SUPFAM" id="SSF52058">
    <property type="entry name" value="L domain-like"/>
    <property type="match status" value="1"/>
</dbReference>
<dbReference type="Proteomes" id="UP000695000">
    <property type="component" value="Unplaced"/>
</dbReference>
<keyword evidence="3" id="KW-0677">Repeat</keyword>
<evidence type="ECO:0000256" key="2">
    <source>
        <dbReference type="ARBA" id="ARBA00022729"/>
    </source>
</evidence>
<dbReference type="PROSITE" id="PS51450">
    <property type="entry name" value="LRR"/>
    <property type="match status" value="1"/>
</dbReference>